<dbReference type="PANTHER" id="PTHR43130:SF3">
    <property type="entry name" value="HTH-TYPE TRANSCRIPTIONAL REGULATOR RV1931C"/>
    <property type="match status" value="1"/>
</dbReference>
<protein>
    <submittedName>
        <fullName evidence="5">GlxA family transcriptional regulator</fullName>
    </submittedName>
</protein>
<dbReference type="Proteomes" id="UP001239909">
    <property type="component" value="Unassembled WGS sequence"/>
</dbReference>
<organism evidence="5 6">
    <name type="scientific">Paralimibaculum aggregatum</name>
    <dbReference type="NCBI Taxonomy" id="3036245"/>
    <lineage>
        <taxon>Bacteria</taxon>
        <taxon>Pseudomonadati</taxon>
        <taxon>Pseudomonadota</taxon>
        <taxon>Alphaproteobacteria</taxon>
        <taxon>Rhodobacterales</taxon>
        <taxon>Paracoccaceae</taxon>
        <taxon>Paralimibaculum</taxon>
    </lineage>
</organism>
<keyword evidence="6" id="KW-1185">Reference proteome</keyword>
<dbReference type="InterPro" id="IPR002818">
    <property type="entry name" value="DJ-1/PfpI"/>
</dbReference>
<dbReference type="InterPro" id="IPR052158">
    <property type="entry name" value="INH-QAR"/>
</dbReference>
<evidence type="ECO:0000256" key="2">
    <source>
        <dbReference type="ARBA" id="ARBA00023125"/>
    </source>
</evidence>
<dbReference type="InterPro" id="IPR018060">
    <property type="entry name" value="HTH_AraC"/>
</dbReference>
<dbReference type="PANTHER" id="PTHR43130">
    <property type="entry name" value="ARAC-FAMILY TRANSCRIPTIONAL REGULATOR"/>
    <property type="match status" value="1"/>
</dbReference>
<evidence type="ECO:0000256" key="3">
    <source>
        <dbReference type="ARBA" id="ARBA00023163"/>
    </source>
</evidence>
<comment type="caution">
    <text evidence="5">The sequence shown here is derived from an EMBL/GenBank/DDBJ whole genome shotgun (WGS) entry which is preliminary data.</text>
</comment>
<proteinExistence type="predicted"/>
<sequence length="320" mass="34702">MAADAGTEHIAFLLVEDFSHIAFACAIEPLRIANLVSGRALYRWSLASEDGRTAICSHRSAILVDRGLEPLPAGDRLFLISGIHVRERVTPRLMAHLRREQRRGVRLGAICSGAYALAMAGLLDGQACAIHWEFHDAFTEAFPDVVLRRSVFVADAPIPTASGGPAATDLMLHLIARAHGADIATAVADQMVYTAVRGDDGAQRISLGARLGLPSEAVRRAIRAMEAHVEDPVSTADLAAQAGISARQLERLFGKHLHCSPKKYYMDLRLQRARNLLMQTDMGISEVALACGFSSGAHFARAYRQTYGVGPAEFRAIRAR</sequence>
<dbReference type="SUPFAM" id="SSF52317">
    <property type="entry name" value="Class I glutamine amidotransferase-like"/>
    <property type="match status" value="1"/>
</dbReference>
<dbReference type="PRINTS" id="PR00032">
    <property type="entry name" value="HTHARAC"/>
</dbReference>
<dbReference type="InterPro" id="IPR009057">
    <property type="entry name" value="Homeodomain-like_sf"/>
</dbReference>
<dbReference type="Gene3D" id="1.10.10.60">
    <property type="entry name" value="Homeodomain-like"/>
    <property type="match status" value="1"/>
</dbReference>
<dbReference type="PROSITE" id="PS01124">
    <property type="entry name" value="HTH_ARAC_FAMILY_2"/>
    <property type="match status" value="1"/>
</dbReference>
<dbReference type="Pfam" id="PF01965">
    <property type="entry name" value="DJ-1_PfpI"/>
    <property type="match status" value="1"/>
</dbReference>
<evidence type="ECO:0000313" key="5">
    <source>
        <dbReference type="EMBL" id="GMG81707.1"/>
    </source>
</evidence>
<dbReference type="RefSeq" id="WP_285670423.1">
    <property type="nucleotide sequence ID" value="NZ_BSYI01000005.1"/>
</dbReference>
<dbReference type="SMART" id="SM00342">
    <property type="entry name" value="HTH_ARAC"/>
    <property type="match status" value="1"/>
</dbReference>
<gene>
    <name evidence="5" type="ORF">LNKW23_09200</name>
</gene>
<keyword evidence="1" id="KW-0805">Transcription regulation</keyword>
<dbReference type="CDD" id="cd03136">
    <property type="entry name" value="GATase1_AraC_ArgR_like"/>
    <property type="match status" value="1"/>
</dbReference>
<reference evidence="5 6" key="1">
    <citation type="submission" date="2023-04" db="EMBL/GenBank/DDBJ databases">
        <title>Marinoamorphus aggregata gen. nov., sp. Nov., isolate from tissue of brittle star Ophioplocus japonicus.</title>
        <authorList>
            <person name="Kawano K."/>
            <person name="Sawayama S."/>
            <person name="Nakagawa S."/>
        </authorList>
    </citation>
    <scope>NUCLEOTIDE SEQUENCE [LARGE SCALE GENOMIC DNA]</scope>
    <source>
        <strain evidence="5 6">NKW23</strain>
    </source>
</reference>
<dbReference type="EMBL" id="BSYI01000005">
    <property type="protein sequence ID" value="GMG81707.1"/>
    <property type="molecule type" value="Genomic_DNA"/>
</dbReference>
<dbReference type="Gene3D" id="3.40.50.880">
    <property type="match status" value="1"/>
</dbReference>
<dbReference type="InterPro" id="IPR020449">
    <property type="entry name" value="Tscrpt_reg_AraC-type_HTH"/>
</dbReference>
<evidence type="ECO:0000313" key="6">
    <source>
        <dbReference type="Proteomes" id="UP001239909"/>
    </source>
</evidence>
<dbReference type="InterPro" id="IPR029062">
    <property type="entry name" value="Class_I_gatase-like"/>
</dbReference>
<dbReference type="Pfam" id="PF12833">
    <property type="entry name" value="HTH_18"/>
    <property type="match status" value="1"/>
</dbReference>
<keyword evidence="3" id="KW-0804">Transcription</keyword>
<name>A0ABQ6LEE1_9RHOB</name>
<accession>A0ABQ6LEE1</accession>
<evidence type="ECO:0000259" key="4">
    <source>
        <dbReference type="PROSITE" id="PS01124"/>
    </source>
</evidence>
<dbReference type="SUPFAM" id="SSF46689">
    <property type="entry name" value="Homeodomain-like"/>
    <property type="match status" value="2"/>
</dbReference>
<evidence type="ECO:0000256" key="1">
    <source>
        <dbReference type="ARBA" id="ARBA00023015"/>
    </source>
</evidence>
<keyword evidence="2" id="KW-0238">DNA-binding</keyword>
<feature type="domain" description="HTH araC/xylS-type" evidence="4">
    <location>
        <begin position="219"/>
        <end position="317"/>
    </location>
</feature>